<dbReference type="GO" id="GO:0016757">
    <property type="term" value="F:glycosyltransferase activity"/>
    <property type="evidence" value="ECO:0007669"/>
    <property type="project" value="UniProtKB-KW"/>
</dbReference>
<dbReference type="EMBL" id="PHAO01000001">
    <property type="protein sequence ID" value="PKN02631.1"/>
    <property type="molecule type" value="Genomic_DNA"/>
</dbReference>
<keyword evidence="3" id="KW-0479">Metal-binding</keyword>
<comment type="caution">
    <text evidence="4">The sequence shown here is derived from an EMBL/GenBank/DDBJ whole genome shotgun (WGS) entry which is preliminary data.</text>
</comment>
<evidence type="ECO:0000313" key="5">
    <source>
        <dbReference type="Proteomes" id="UP000233417"/>
    </source>
</evidence>
<keyword evidence="2" id="KW-0808">Transferase</keyword>
<evidence type="ECO:0000256" key="1">
    <source>
        <dbReference type="ARBA" id="ARBA00022676"/>
    </source>
</evidence>
<dbReference type="Gene3D" id="3.90.550.10">
    <property type="entry name" value="Spore Coat Polysaccharide Biosynthesis Protein SpsA, Chain A"/>
    <property type="match status" value="1"/>
</dbReference>
<dbReference type="InterPro" id="IPR002495">
    <property type="entry name" value="Glyco_trans_8"/>
</dbReference>
<sequence>MEAKNNSKNEMIQKLRLIEPLDVPREKEAVFLLLSSDANYEAHLWVNIASLIENAKSDNNYYIYILDGGIRYKENFYDLVKKDNRFHIEFIDMRDQFVFVYESRHISRAGYYRLAIFRLFRNFPKIIYIDADSYILGDVAELYNLPMGEKLIAGAPDSITYEIPWREKYISYPHYSGKAKDYFIEYLKLSKEKFNSYFSSGVLMFNLEKIDKNEKNKSLEKLLNREFYCLDQDVMNLLFSAEETYKLPREWNYFNSAPVLKEEDFFVKEERDNYLHGKISPKIISYVLKPWEKEHINAPYADVYWEKIEKSPYYEEILEISKKNNKLERFKKLSLPQKIKFLTSREAFVKYRSMVRSLLK</sequence>
<name>A0A2N2F343_9BACT</name>
<gene>
    <name evidence="4" type="ORF">CVU76_01165</name>
</gene>
<evidence type="ECO:0000256" key="2">
    <source>
        <dbReference type="ARBA" id="ARBA00022679"/>
    </source>
</evidence>
<dbReference type="Proteomes" id="UP000233417">
    <property type="component" value="Unassembled WGS sequence"/>
</dbReference>
<protein>
    <recommendedName>
        <fullName evidence="6">Glycosyltransferase family 8 protein</fullName>
    </recommendedName>
</protein>
<dbReference type="Pfam" id="PF01501">
    <property type="entry name" value="Glyco_transf_8"/>
    <property type="match status" value="1"/>
</dbReference>
<accession>A0A2N2F343</accession>
<reference evidence="4 5" key="1">
    <citation type="journal article" date="2017" name="ISME J.">
        <title>Potential for microbial H2 and metal transformations associated with novel bacteria and archaea in deep terrestrial subsurface sediments.</title>
        <authorList>
            <person name="Hernsdorf A.W."/>
            <person name="Amano Y."/>
            <person name="Miyakawa K."/>
            <person name="Ise K."/>
            <person name="Suzuki Y."/>
            <person name="Anantharaman K."/>
            <person name="Probst A."/>
            <person name="Burstein D."/>
            <person name="Thomas B.C."/>
            <person name="Banfield J.F."/>
        </authorList>
    </citation>
    <scope>NUCLEOTIDE SEQUENCE [LARGE SCALE GENOMIC DNA]</scope>
    <source>
        <strain evidence="4">HGW-Dojkabacteria-1</strain>
    </source>
</reference>
<dbReference type="InterPro" id="IPR029044">
    <property type="entry name" value="Nucleotide-diphossugar_trans"/>
</dbReference>
<evidence type="ECO:0008006" key="6">
    <source>
        <dbReference type="Google" id="ProtNLM"/>
    </source>
</evidence>
<proteinExistence type="predicted"/>
<dbReference type="PANTHER" id="PTHR13778:SF47">
    <property type="entry name" value="LIPOPOLYSACCHARIDE 1,3-GALACTOSYLTRANSFERASE"/>
    <property type="match status" value="1"/>
</dbReference>
<keyword evidence="1" id="KW-0328">Glycosyltransferase</keyword>
<dbReference type="InterPro" id="IPR050748">
    <property type="entry name" value="Glycosyltrans_8_dom-fam"/>
</dbReference>
<dbReference type="AlphaFoldDB" id="A0A2N2F343"/>
<dbReference type="PANTHER" id="PTHR13778">
    <property type="entry name" value="GLYCOSYLTRANSFERASE 8 DOMAIN-CONTAINING PROTEIN"/>
    <property type="match status" value="1"/>
</dbReference>
<evidence type="ECO:0000313" key="4">
    <source>
        <dbReference type="EMBL" id="PKN02631.1"/>
    </source>
</evidence>
<dbReference type="SUPFAM" id="SSF53448">
    <property type="entry name" value="Nucleotide-diphospho-sugar transferases"/>
    <property type="match status" value="1"/>
</dbReference>
<evidence type="ECO:0000256" key="3">
    <source>
        <dbReference type="ARBA" id="ARBA00022723"/>
    </source>
</evidence>
<organism evidence="4 5">
    <name type="scientific">Candidatus Dojkabacteria bacterium HGW-Dojkabacteria-1</name>
    <dbReference type="NCBI Taxonomy" id="2013761"/>
    <lineage>
        <taxon>Bacteria</taxon>
        <taxon>Candidatus Dojkabacteria</taxon>
    </lineage>
</organism>
<dbReference type="GO" id="GO:0046872">
    <property type="term" value="F:metal ion binding"/>
    <property type="evidence" value="ECO:0007669"/>
    <property type="project" value="UniProtKB-KW"/>
</dbReference>